<feature type="region of interest" description="Disordered" evidence="1">
    <location>
        <begin position="26"/>
        <end position="50"/>
    </location>
</feature>
<sequence length="50" mass="5799">MTDTTAYTRHQAEVRRLCKTYPKKRRRYFTSGRTDGNGDLPPVPLNMKLG</sequence>
<comment type="caution">
    <text evidence="2">The sequence shown here is derived from an EMBL/GenBank/DDBJ whole genome shotgun (WGS) entry which is preliminary data.</text>
</comment>
<evidence type="ECO:0000313" key="2">
    <source>
        <dbReference type="EMBL" id="EGC20339.1"/>
    </source>
</evidence>
<gene>
    <name evidence="2" type="ORF">HMPREF9141_1279</name>
</gene>
<organism evidence="2 3">
    <name type="scientific">Prevotella multiformis DSM 16608</name>
    <dbReference type="NCBI Taxonomy" id="888743"/>
    <lineage>
        <taxon>Bacteria</taxon>
        <taxon>Pseudomonadati</taxon>
        <taxon>Bacteroidota</taxon>
        <taxon>Bacteroidia</taxon>
        <taxon>Bacteroidales</taxon>
        <taxon>Prevotellaceae</taxon>
        <taxon>Prevotella</taxon>
    </lineage>
</organism>
<dbReference type="EMBL" id="AEWX01000017">
    <property type="protein sequence ID" value="EGC20339.1"/>
    <property type="molecule type" value="Genomic_DNA"/>
</dbReference>
<accession>F0F6Q7</accession>
<dbReference type="AlphaFoldDB" id="F0F6Q7"/>
<dbReference type="STRING" id="888743.HMPREF9141_1279"/>
<evidence type="ECO:0000256" key="1">
    <source>
        <dbReference type="SAM" id="MobiDB-lite"/>
    </source>
</evidence>
<protein>
    <submittedName>
        <fullName evidence="2">Uncharacterized protein</fullName>
    </submittedName>
</protein>
<dbReference type="HOGENOM" id="CLU_3121230_0_0_10"/>
<proteinExistence type="predicted"/>
<keyword evidence="3" id="KW-1185">Reference proteome</keyword>
<evidence type="ECO:0000313" key="3">
    <source>
        <dbReference type="Proteomes" id="UP000005697"/>
    </source>
</evidence>
<dbReference type="Proteomes" id="UP000005697">
    <property type="component" value="Unassembled WGS sequence"/>
</dbReference>
<name>F0F6Q7_9BACT</name>
<reference evidence="2 3" key="1">
    <citation type="submission" date="2011-01" db="EMBL/GenBank/DDBJ databases">
        <authorList>
            <person name="Muzny D."/>
            <person name="Qin X."/>
            <person name="Deng J."/>
            <person name="Jiang H."/>
            <person name="Liu Y."/>
            <person name="Qu J."/>
            <person name="Song X.-Z."/>
            <person name="Zhang L."/>
            <person name="Thornton R."/>
            <person name="Coyle M."/>
            <person name="Francisco L."/>
            <person name="Jackson L."/>
            <person name="Javaid M."/>
            <person name="Korchina V."/>
            <person name="Kovar C."/>
            <person name="Mata R."/>
            <person name="Mathew T."/>
            <person name="Ngo R."/>
            <person name="Nguyen L."/>
            <person name="Nguyen N."/>
            <person name="Okwuonu G."/>
            <person name="Ongeri F."/>
            <person name="Pham C."/>
            <person name="Simmons D."/>
            <person name="Wilczek-Boney K."/>
            <person name="Hale W."/>
            <person name="Jakkamsetti A."/>
            <person name="Pham P."/>
            <person name="Ruth R."/>
            <person name="San Lucas F."/>
            <person name="Warren J."/>
            <person name="Zhang J."/>
            <person name="Zhao Z."/>
            <person name="Zhou C."/>
            <person name="Zhu D."/>
            <person name="Lee S."/>
            <person name="Bess C."/>
            <person name="Blankenburg K."/>
            <person name="Forbes L."/>
            <person name="Fu Q."/>
            <person name="Gubbala S."/>
            <person name="Hirani K."/>
            <person name="Jayaseelan J.C."/>
            <person name="Lara F."/>
            <person name="Munidasa M."/>
            <person name="Palculict T."/>
            <person name="Patil S."/>
            <person name="Pu L.-L."/>
            <person name="Saada N."/>
            <person name="Tang L."/>
            <person name="Weissenberger G."/>
            <person name="Zhu Y."/>
            <person name="Hemphill L."/>
            <person name="Shang Y."/>
            <person name="Youmans B."/>
            <person name="Ayvaz T."/>
            <person name="Ross M."/>
            <person name="Santibanez J."/>
            <person name="Aqrawi P."/>
            <person name="Gross S."/>
            <person name="Joshi V."/>
            <person name="Fowler G."/>
            <person name="Nazareth L."/>
            <person name="Reid J."/>
            <person name="Worley K."/>
            <person name="Petrosino J."/>
            <person name="Highlander S."/>
            <person name="Gibbs R."/>
        </authorList>
    </citation>
    <scope>NUCLEOTIDE SEQUENCE [LARGE SCALE GENOMIC DNA]</scope>
    <source>
        <strain evidence="2 3">DSM 16608</strain>
    </source>
</reference>